<dbReference type="InterPro" id="IPR000182">
    <property type="entry name" value="GNAT_dom"/>
</dbReference>
<keyword evidence="2" id="KW-0808">Transferase</keyword>
<name>A0ABZ2K3S1_9BACT</name>
<keyword evidence="2" id="KW-0012">Acyltransferase</keyword>
<organism evidence="2 3">
    <name type="scientific">Pendulispora brunnea</name>
    <dbReference type="NCBI Taxonomy" id="2905690"/>
    <lineage>
        <taxon>Bacteria</taxon>
        <taxon>Pseudomonadati</taxon>
        <taxon>Myxococcota</taxon>
        <taxon>Myxococcia</taxon>
        <taxon>Myxococcales</taxon>
        <taxon>Sorangiineae</taxon>
        <taxon>Pendulisporaceae</taxon>
        <taxon>Pendulispora</taxon>
    </lineage>
</organism>
<dbReference type="GO" id="GO:0016746">
    <property type="term" value="F:acyltransferase activity"/>
    <property type="evidence" value="ECO:0007669"/>
    <property type="project" value="UniProtKB-KW"/>
</dbReference>
<dbReference type="Gene3D" id="3.40.630.30">
    <property type="match status" value="1"/>
</dbReference>
<dbReference type="PROSITE" id="PS51186">
    <property type="entry name" value="GNAT"/>
    <property type="match status" value="1"/>
</dbReference>
<proteinExistence type="predicted"/>
<dbReference type="RefSeq" id="WP_394843960.1">
    <property type="nucleotide sequence ID" value="NZ_CP089982.1"/>
</dbReference>
<protein>
    <submittedName>
        <fullName evidence="2">GNAT family N-acetyltransferase</fullName>
        <ecNumber evidence="2">2.3.1.-</ecNumber>
    </submittedName>
</protein>
<accession>A0ABZ2K3S1</accession>
<dbReference type="SUPFAM" id="SSF55729">
    <property type="entry name" value="Acyl-CoA N-acyltransferases (Nat)"/>
    <property type="match status" value="1"/>
</dbReference>
<dbReference type="EMBL" id="CP089982">
    <property type="protein sequence ID" value="WXA93360.1"/>
    <property type="molecule type" value="Genomic_DNA"/>
</dbReference>
<gene>
    <name evidence="2" type="ORF">LZC95_43765</name>
</gene>
<dbReference type="EC" id="2.3.1.-" evidence="2"/>
<evidence type="ECO:0000313" key="2">
    <source>
        <dbReference type="EMBL" id="WXA93360.1"/>
    </source>
</evidence>
<evidence type="ECO:0000259" key="1">
    <source>
        <dbReference type="PROSITE" id="PS51186"/>
    </source>
</evidence>
<feature type="domain" description="N-acetyltransferase" evidence="1">
    <location>
        <begin position="137"/>
        <end position="288"/>
    </location>
</feature>
<sequence length="294" mass="32820">MGTDSPRIERLPEDEVVHRATSGALPPRWKMLVSEAGILTLGAEELVIERGEPHVGQAVCLLSGNRIAFRRVLELNGTSTSGMRLRADVAPFEDRWTDGILGVVQPRSIDRAAAVNPVQFTRASWYAAVASAHLRSVKRRLKKPQRLPLTTRLLSADEWPNVRTFWQETCGRGLPVQAHPNQHVVGLFDGAKLVGVNIHLGFGSTAYSAFTLVDRRYRGGGGGRKMIEHAVAISYERQFESIYVNINVRNLPSIAAYRACGFRPTRWWSDEADPLASAERQQMVFELDLTKRRP</sequence>
<dbReference type="Pfam" id="PF00583">
    <property type="entry name" value="Acetyltransf_1"/>
    <property type="match status" value="1"/>
</dbReference>
<dbReference type="Proteomes" id="UP001379533">
    <property type="component" value="Chromosome"/>
</dbReference>
<evidence type="ECO:0000313" key="3">
    <source>
        <dbReference type="Proteomes" id="UP001379533"/>
    </source>
</evidence>
<keyword evidence="3" id="KW-1185">Reference proteome</keyword>
<reference evidence="2 3" key="1">
    <citation type="submission" date="2021-12" db="EMBL/GenBank/DDBJ databases">
        <title>Discovery of the Pendulisporaceae a myxobacterial family with distinct sporulation behavior and unique specialized metabolism.</title>
        <authorList>
            <person name="Garcia R."/>
            <person name="Popoff A."/>
            <person name="Bader C.D."/>
            <person name="Loehr J."/>
            <person name="Walesch S."/>
            <person name="Walt C."/>
            <person name="Boldt J."/>
            <person name="Bunk B."/>
            <person name="Haeckl F.J.F.P.J."/>
            <person name="Gunesch A.P."/>
            <person name="Birkelbach J."/>
            <person name="Nuebel U."/>
            <person name="Pietschmann T."/>
            <person name="Bach T."/>
            <person name="Mueller R."/>
        </authorList>
    </citation>
    <scope>NUCLEOTIDE SEQUENCE [LARGE SCALE GENOMIC DNA]</scope>
    <source>
        <strain evidence="2 3">MSr12523</strain>
    </source>
</reference>
<dbReference type="InterPro" id="IPR016181">
    <property type="entry name" value="Acyl_CoA_acyltransferase"/>
</dbReference>